<dbReference type="GO" id="GO:0030313">
    <property type="term" value="C:cell envelope"/>
    <property type="evidence" value="ECO:0007669"/>
    <property type="project" value="UniProtKB-SubCell"/>
</dbReference>
<dbReference type="AlphaFoldDB" id="A0AA87TFX3"/>
<comment type="caution">
    <text evidence="3">The sequence shown here is derived from an EMBL/GenBank/DDBJ whole genome shotgun (WGS) entry which is preliminary data.</text>
</comment>
<proteinExistence type="predicted"/>
<evidence type="ECO:0000256" key="1">
    <source>
        <dbReference type="ARBA" id="ARBA00004196"/>
    </source>
</evidence>
<dbReference type="EMBL" id="ATFE01000001">
    <property type="protein sequence ID" value="EPF30029.1"/>
    <property type="molecule type" value="Genomic_DNA"/>
</dbReference>
<dbReference type="InterPro" id="IPR013378">
    <property type="entry name" value="InlB-like_B-rpt"/>
</dbReference>
<accession>A0AA87TFX3</accession>
<reference evidence="3 4" key="1">
    <citation type="submission" date="2013-04" db="EMBL/GenBank/DDBJ databases">
        <title>The Genome Sequence of Treponema medium ATCC 700293.</title>
        <authorList>
            <consortium name="The Broad Institute Genomics Platform"/>
            <person name="Earl A."/>
            <person name="Ward D."/>
            <person name="Feldgarden M."/>
            <person name="Gevers D."/>
            <person name="Leonetti C."/>
            <person name="Blanton J.M."/>
            <person name="Dewhirst F.E."/>
            <person name="Izard J."/>
            <person name="Walker B."/>
            <person name="Young S."/>
            <person name="Zeng Q."/>
            <person name="Gargeya S."/>
            <person name="Fitzgerald M."/>
            <person name="Haas B."/>
            <person name="Abouelleil A."/>
            <person name="Allen A.W."/>
            <person name="Alvarado L."/>
            <person name="Arachchi H.M."/>
            <person name="Berlin A.M."/>
            <person name="Chapman S.B."/>
            <person name="Gainer-Dewar J."/>
            <person name="Goldberg J."/>
            <person name="Griggs A."/>
            <person name="Gujja S."/>
            <person name="Hansen M."/>
            <person name="Howarth C."/>
            <person name="Imamovic A."/>
            <person name="Ireland A."/>
            <person name="Larimer J."/>
            <person name="McCowan C."/>
            <person name="Murphy C."/>
            <person name="Pearson M."/>
            <person name="Poon T.W."/>
            <person name="Priest M."/>
            <person name="Roberts A."/>
            <person name="Saif S."/>
            <person name="Shea T."/>
            <person name="Sisk P."/>
            <person name="Sykes S."/>
            <person name="Wortman J."/>
            <person name="Nusbaum C."/>
            <person name="Birren B."/>
        </authorList>
    </citation>
    <scope>NUCLEOTIDE SEQUENCE [LARGE SCALE GENOMIC DNA]</scope>
    <source>
        <strain evidence="3 4">ATCC 700293</strain>
    </source>
</reference>
<evidence type="ECO:0000259" key="2">
    <source>
        <dbReference type="Pfam" id="PF18998"/>
    </source>
</evidence>
<dbReference type="Proteomes" id="UP000014634">
    <property type="component" value="Unassembled WGS sequence"/>
</dbReference>
<dbReference type="InterPro" id="IPR042229">
    <property type="entry name" value="Listeria/Bacterioides_rpt_sf"/>
</dbReference>
<organism evidence="3 4">
    <name type="scientific">Treponema medium ATCC 700293</name>
    <dbReference type="NCBI Taxonomy" id="1125700"/>
    <lineage>
        <taxon>Bacteria</taxon>
        <taxon>Pseudomonadati</taxon>
        <taxon>Spirochaetota</taxon>
        <taxon>Spirochaetia</taxon>
        <taxon>Spirochaetales</taxon>
        <taxon>Treponemataceae</taxon>
        <taxon>Treponema</taxon>
    </lineage>
</organism>
<protein>
    <recommendedName>
        <fullName evidence="2">Bacterial repeat domain-containing protein</fullName>
    </recommendedName>
</protein>
<dbReference type="Gene3D" id="2.60.40.4270">
    <property type="entry name" value="Listeria-Bacteroides repeat domain"/>
    <property type="match status" value="2"/>
</dbReference>
<dbReference type="Pfam" id="PF09479">
    <property type="entry name" value="Flg_new"/>
    <property type="match status" value="2"/>
</dbReference>
<dbReference type="NCBIfam" id="TIGR02543">
    <property type="entry name" value="List_Bact_rpt"/>
    <property type="match status" value="2"/>
</dbReference>
<feature type="domain" description="Bacterial repeat" evidence="2">
    <location>
        <begin position="73"/>
        <end position="141"/>
    </location>
</feature>
<feature type="domain" description="Bacterial repeat" evidence="2">
    <location>
        <begin position="164"/>
        <end position="228"/>
    </location>
</feature>
<evidence type="ECO:0000313" key="3">
    <source>
        <dbReference type="EMBL" id="EPF30029.1"/>
    </source>
</evidence>
<name>A0AA87TFX3_TREMD</name>
<dbReference type="InterPro" id="IPR044060">
    <property type="entry name" value="Bacterial_rp_domain"/>
</dbReference>
<dbReference type="Pfam" id="PF18998">
    <property type="entry name" value="Flg_new_2"/>
    <property type="match status" value="2"/>
</dbReference>
<sequence>MTPIKVEHGKTVTKPADPAKGSFGFGGWYKESTCTTPWNFATDTVTADITLFAKWTPVAPATVTVTFAAKGGHGTLKAKAGDTELSSGASVKKGTEITFTADPEAGYEVDYMLINEEKQSGTSITVKADKDLSVTVKFKAQGAPATEFFTVTYKAEPTVGGAVSAKSTDGTPVTSGKKIEKGTVLVFTAVPNTGYDISSWTGATPESDNKSAKLTVTGDSSVTVMFALKKYTVTFDAQGGSTVTPIKVEHGKTVTKPADPAKGSFGFGGWYKESTCTTPWNFATDTVTADITLFAKWKITIQFDASKITCWRNVDDSGLTGTSVADGGTVYENDVLILIALPSAGKRVDSWTINGNSQGDEQGNFYRYMVKESPSELRFDYTEKAAKKVELQFDTSKIRCTKLFDQTPIMPGQRDEGDRLIFRTVTSSTVQWKINGYNMHSALMSFLAITLVKDFGNGNVLKIDYE</sequence>
<comment type="subcellular location">
    <subcellularLocation>
        <location evidence="1">Cell envelope</location>
    </subcellularLocation>
</comment>
<gene>
    <name evidence="3" type="ORF">HMPREF9195_00040</name>
</gene>
<evidence type="ECO:0000313" key="4">
    <source>
        <dbReference type="Proteomes" id="UP000014634"/>
    </source>
</evidence>